<keyword evidence="2" id="KW-0489">Methyltransferase</keyword>
<keyword evidence="3" id="KW-1185">Reference proteome</keyword>
<dbReference type="GO" id="GO:0008168">
    <property type="term" value="F:methyltransferase activity"/>
    <property type="evidence" value="ECO:0007669"/>
    <property type="project" value="UniProtKB-KW"/>
</dbReference>
<name>A0A4U8Q4R2_9FIRM</name>
<protein>
    <submittedName>
        <fullName evidence="2">Methylcobalamin:coenzyme M methyltransferase</fullName>
    </submittedName>
</protein>
<dbReference type="Pfam" id="PF01208">
    <property type="entry name" value="URO-D"/>
    <property type="match status" value="1"/>
</dbReference>
<dbReference type="InterPro" id="IPR000257">
    <property type="entry name" value="Uroporphyrinogen_deCOase"/>
</dbReference>
<keyword evidence="2" id="KW-0808">Transferase</keyword>
<feature type="domain" description="Uroporphyrinogen decarboxylase (URO-D)" evidence="1">
    <location>
        <begin position="168"/>
        <end position="363"/>
    </location>
</feature>
<sequence length="367" mass="41519">MYKIQKGKESMTAKERVKRTFQYEKTDRVTIGYDANPAVHERLKKALGIDGCDDETLLQILGVDYRPIQAPYTGPELFSVPANRRVDQLEGSIMRWVEHDTGGYWDFCDFPLKDACDEAFENFPVPDPDCFDYEAACELAKSYGNQFALFTGHAGMPDIINSNGRIMGVEDILCHLLDQDEAAMSLIRRRADFQLKMLDRLLHACKGQIDFLWMGEDLGTQIGPMISLELYREVLKPIHRQFADLADSYHIPSLIHTCGSSSWVYEDFVEIGIKGVDTLQPEAVNMSPQYLKEHFGGRLNFRGCISTAGPLAYGSCEDVTNVCKETLDIMMGCRGYHFAPTHAIQDNTPVENIIAMYQAAHDYGYYK</sequence>
<dbReference type="OrthoDB" id="9815759at2"/>
<evidence type="ECO:0000259" key="1">
    <source>
        <dbReference type="Pfam" id="PF01208"/>
    </source>
</evidence>
<dbReference type="InterPro" id="IPR052024">
    <property type="entry name" value="Methanogen_methyltrans"/>
</dbReference>
<dbReference type="Proteomes" id="UP000306509">
    <property type="component" value="Unassembled WGS sequence"/>
</dbReference>
<dbReference type="GO" id="GO:0006779">
    <property type="term" value="P:porphyrin-containing compound biosynthetic process"/>
    <property type="evidence" value="ECO:0007669"/>
    <property type="project" value="InterPro"/>
</dbReference>
<dbReference type="RefSeq" id="WP_070040910.1">
    <property type="nucleotide sequence ID" value="NZ_CABMJZ010000037.1"/>
</dbReference>
<dbReference type="EMBL" id="QGQD01000067">
    <property type="protein sequence ID" value="TLC99706.1"/>
    <property type="molecule type" value="Genomic_DNA"/>
</dbReference>
<dbReference type="PANTHER" id="PTHR47099:SF1">
    <property type="entry name" value="METHYLCOBAMIDE:COM METHYLTRANSFERASE MTBA"/>
    <property type="match status" value="1"/>
</dbReference>
<dbReference type="SUPFAM" id="SSF51726">
    <property type="entry name" value="UROD/MetE-like"/>
    <property type="match status" value="1"/>
</dbReference>
<dbReference type="InterPro" id="IPR038071">
    <property type="entry name" value="UROD/MetE-like_sf"/>
</dbReference>
<evidence type="ECO:0000313" key="2">
    <source>
        <dbReference type="EMBL" id="TLC99706.1"/>
    </source>
</evidence>
<gene>
    <name evidence="2" type="ORF">DSM106044_03498</name>
</gene>
<dbReference type="PANTHER" id="PTHR47099">
    <property type="entry name" value="METHYLCOBAMIDE:COM METHYLTRANSFERASE MTBA"/>
    <property type="match status" value="1"/>
</dbReference>
<dbReference type="Gene3D" id="3.20.20.210">
    <property type="match status" value="1"/>
</dbReference>
<evidence type="ECO:0000313" key="3">
    <source>
        <dbReference type="Proteomes" id="UP000306509"/>
    </source>
</evidence>
<accession>A0A4U8Q4R2</accession>
<dbReference type="STRING" id="180332.GCA_000797495_00580"/>
<reference evidence="2 3" key="1">
    <citation type="journal article" date="2019" name="Anaerobe">
        <title>Detection of Robinsoniella peoriensis in multiple bone samples of a trauma patient.</title>
        <authorList>
            <person name="Schrottner P."/>
            <person name="Hartwich K."/>
            <person name="Bunk B."/>
            <person name="Schober I."/>
            <person name="Helbig S."/>
            <person name="Rudolph W.W."/>
            <person name="Gunzer F."/>
        </authorList>
    </citation>
    <scope>NUCLEOTIDE SEQUENCE [LARGE SCALE GENOMIC DNA]</scope>
    <source>
        <strain evidence="2 3">DSM 106044</strain>
    </source>
</reference>
<dbReference type="GO" id="GO:0004853">
    <property type="term" value="F:uroporphyrinogen decarboxylase activity"/>
    <property type="evidence" value="ECO:0007669"/>
    <property type="project" value="InterPro"/>
</dbReference>
<proteinExistence type="predicted"/>
<comment type="caution">
    <text evidence="2">The sequence shown here is derived from an EMBL/GenBank/DDBJ whole genome shotgun (WGS) entry which is preliminary data.</text>
</comment>
<organism evidence="2 3">
    <name type="scientific">Robinsoniella peoriensis</name>
    <dbReference type="NCBI Taxonomy" id="180332"/>
    <lineage>
        <taxon>Bacteria</taxon>
        <taxon>Bacillati</taxon>
        <taxon>Bacillota</taxon>
        <taxon>Clostridia</taxon>
        <taxon>Lachnospirales</taxon>
        <taxon>Lachnospiraceae</taxon>
        <taxon>Robinsoniella</taxon>
    </lineage>
</organism>
<dbReference type="GO" id="GO:0032259">
    <property type="term" value="P:methylation"/>
    <property type="evidence" value="ECO:0007669"/>
    <property type="project" value="UniProtKB-KW"/>
</dbReference>
<dbReference type="AlphaFoldDB" id="A0A4U8Q4R2"/>